<accession>A0A0C1H0X4</accession>
<dbReference type="EMBL" id="JUFZ01000048">
    <property type="protein sequence ID" value="KIC07742.1"/>
    <property type="molecule type" value="Genomic_DNA"/>
</dbReference>
<reference evidence="3 5" key="2">
    <citation type="submission" date="2022-03" db="EMBL/GenBank/DDBJ databases">
        <title>Genome sequencing of Morococcus cerebrosus.</title>
        <authorList>
            <person name="Baek M.-G."/>
            <person name="Yi H."/>
        </authorList>
    </citation>
    <scope>NUCLEOTIDE SEQUENCE [LARGE SCALE GENOMIC DNA]</scope>
    <source>
        <strain evidence="3 5">CIP 81.93</strain>
    </source>
</reference>
<evidence type="ECO:0000313" key="5">
    <source>
        <dbReference type="Proteomes" id="UP000829504"/>
    </source>
</evidence>
<dbReference type="RefSeq" id="WP_039407404.1">
    <property type="nucleotide sequence ID" value="NZ_CP094242.1"/>
</dbReference>
<name>A0A0C1H0X4_9NEIS</name>
<keyword evidence="5" id="KW-1185">Reference proteome</keyword>
<feature type="chain" id="PRO_5002132711" evidence="1">
    <location>
        <begin position="28"/>
        <end position="106"/>
    </location>
</feature>
<dbReference type="Proteomes" id="UP000829504">
    <property type="component" value="Chromosome"/>
</dbReference>
<gene>
    <name evidence="2" type="ORF">MCC93_13080</name>
    <name evidence="3" type="ORF">MON37_05120</name>
</gene>
<evidence type="ECO:0000313" key="2">
    <source>
        <dbReference type="EMBL" id="KIC07742.1"/>
    </source>
</evidence>
<dbReference type="EMBL" id="CP094242">
    <property type="protein sequence ID" value="UNV88303.1"/>
    <property type="molecule type" value="Genomic_DNA"/>
</dbReference>
<evidence type="ECO:0000313" key="3">
    <source>
        <dbReference type="EMBL" id="UNV88303.1"/>
    </source>
</evidence>
<dbReference type="AlphaFoldDB" id="A0A0C1H0X4"/>
<sequence>MKNYWFQKSLKFVAAAILAISPLAVSAHGMHKHKPLSLEELPEICRQYFARADECYKKAGKKADFQRNNTKFLFQSLPAADLGQRQRMCQIAMDSFKEKTSNLHCE</sequence>
<proteinExistence type="predicted"/>
<feature type="signal peptide" evidence="1">
    <location>
        <begin position="1"/>
        <end position="27"/>
    </location>
</feature>
<organism evidence="2 4">
    <name type="scientific">Morococcus cerebrosus</name>
    <dbReference type="NCBI Taxonomy" id="1056807"/>
    <lineage>
        <taxon>Bacteria</taxon>
        <taxon>Pseudomonadati</taxon>
        <taxon>Pseudomonadota</taxon>
        <taxon>Betaproteobacteria</taxon>
        <taxon>Neisseriales</taxon>
        <taxon>Neisseriaceae</taxon>
        <taxon>Morococcus</taxon>
    </lineage>
</organism>
<dbReference type="Proteomes" id="UP000031390">
    <property type="component" value="Unassembled WGS sequence"/>
</dbReference>
<keyword evidence="1" id="KW-0732">Signal</keyword>
<dbReference type="PATRIC" id="fig|1056807.3.peg.1255"/>
<evidence type="ECO:0000256" key="1">
    <source>
        <dbReference type="SAM" id="SignalP"/>
    </source>
</evidence>
<reference evidence="2 4" key="1">
    <citation type="submission" date="2014-12" db="EMBL/GenBank/DDBJ databases">
        <title>Genome sequence of Morococcus cerebrosus.</title>
        <authorList>
            <person name="Shin S.-K."/>
            <person name="Yi H."/>
        </authorList>
    </citation>
    <scope>NUCLEOTIDE SEQUENCE [LARGE SCALE GENOMIC DNA]</scope>
    <source>
        <strain evidence="2 4">CIP 81.93</strain>
    </source>
</reference>
<evidence type="ECO:0000313" key="4">
    <source>
        <dbReference type="Proteomes" id="UP000031390"/>
    </source>
</evidence>
<protein>
    <submittedName>
        <fullName evidence="2">Membrane protein</fullName>
    </submittedName>
</protein>